<dbReference type="PANTHER" id="PTHR33210">
    <property type="entry name" value="PROTODERMAL FACTOR 1"/>
    <property type="match status" value="1"/>
</dbReference>
<dbReference type="InterPro" id="IPR039923">
    <property type="entry name" value="Protodermal_1"/>
</dbReference>
<keyword evidence="3" id="KW-1185">Reference proteome</keyword>
<gene>
    <name evidence="2" type="ORF">CSSPJE1EN1_LOCUS12028</name>
</gene>
<organism evidence="2 3">
    <name type="scientific">Sphagnum jensenii</name>
    <dbReference type="NCBI Taxonomy" id="128206"/>
    <lineage>
        <taxon>Eukaryota</taxon>
        <taxon>Viridiplantae</taxon>
        <taxon>Streptophyta</taxon>
        <taxon>Embryophyta</taxon>
        <taxon>Bryophyta</taxon>
        <taxon>Sphagnophytina</taxon>
        <taxon>Sphagnopsida</taxon>
        <taxon>Sphagnales</taxon>
        <taxon>Sphagnaceae</taxon>
        <taxon>Sphagnum</taxon>
    </lineage>
</organism>
<proteinExistence type="predicted"/>
<dbReference type="Proteomes" id="UP001497444">
    <property type="component" value="Chromosome 18"/>
</dbReference>
<sequence length="591" mass="62261">MASSSSPRSDARKLLILVGILVVSSVGFLGCVTSADQDHENSHFVVGTSSLVHPRDVDHDDQKIAGAGSVRNVAHEVLYSDHPGGAVARMAGGFSQQSDVPARFYSDRFVDGSARPEYSHGVSFLSRSSSFPAVDPRYLPAGYSYARNSMRDEVIPAGTSYASQYLDPSRSRTSSSSAYDQYPAEERFQQPHEYYYSDRSSFLPEDRLSSAYQQYAADSSTVYIPNGRFDHSPYSDQSLSYSTPSTSPATAADATTPDTDPDQYSTPASTPAAPTSSAPEVPCPHKKKKKHDHESHDHEDSPSSDHQSPSYTSPSPSSIYSPETSPDVVTAAPYSAPAPSDSSYNSPAYTNNGPPSPPAPNAPYNSGSGSSSSYTPASAGNDDSTSWRAARARLNSAYGSTSPSTPASTTSGSGGYSSPPSPIAPGPIDSSPSAPYGEEPPAAPAPAPDSTIYDYAPYAAPESAPAPAAAAAGGGCSCDFWSTHISSWPSFFSLFSTVAEAFGTEAANVFGSITLFEGLMDTRVDGYSQLLRQGSAAILNSYTKPNFALTHVSVMEQFNSALTSSSTALVQAKKFENANTDYGSGQECEDD</sequence>
<evidence type="ECO:0000313" key="3">
    <source>
        <dbReference type="Proteomes" id="UP001497444"/>
    </source>
</evidence>
<name>A0ABP0WLX8_9BRYO</name>
<feature type="compositionally biased region" description="Basic and acidic residues" evidence="1">
    <location>
        <begin position="292"/>
        <end position="303"/>
    </location>
</feature>
<accession>A0ABP0WLX8</accession>
<evidence type="ECO:0000313" key="2">
    <source>
        <dbReference type="EMBL" id="CAK9266550.1"/>
    </source>
</evidence>
<dbReference type="EMBL" id="OZ020113">
    <property type="protein sequence ID" value="CAK9266550.1"/>
    <property type="molecule type" value="Genomic_DNA"/>
</dbReference>
<feature type="compositionally biased region" description="Low complexity" evidence="1">
    <location>
        <begin position="426"/>
        <end position="440"/>
    </location>
</feature>
<reference evidence="2" key="1">
    <citation type="submission" date="2024-02" db="EMBL/GenBank/DDBJ databases">
        <authorList>
            <consortium name="ELIXIR-Norway"/>
            <consortium name="Elixir Norway"/>
        </authorList>
    </citation>
    <scope>NUCLEOTIDE SEQUENCE</scope>
</reference>
<feature type="compositionally biased region" description="Low complexity" evidence="1">
    <location>
        <begin position="265"/>
        <end position="280"/>
    </location>
</feature>
<feature type="compositionally biased region" description="Low complexity" evidence="1">
    <location>
        <begin position="362"/>
        <end position="381"/>
    </location>
</feature>
<feature type="compositionally biased region" description="Low complexity" evidence="1">
    <location>
        <begin position="304"/>
        <end position="353"/>
    </location>
</feature>
<evidence type="ECO:0000256" key="1">
    <source>
        <dbReference type="SAM" id="MobiDB-lite"/>
    </source>
</evidence>
<feature type="compositionally biased region" description="Low complexity" evidence="1">
    <location>
        <begin position="396"/>
        <end position="411"/>
    </location>
</feature>
<protein>
    <submittedName>
        <fullName evidence="2">Uncharacterized protein</fullName>
    </submittedName>
</protein>
<dbReference type="PANTHER" id="PTHR33210:SF18">
    <property type="entry name" value="PROTODERMAL FACTOR 1"/>
    <property type="match status" value="1"/>
</dbReference>
<feature type="region of interest" description="Disordered" evidence="1">
    <location>
        <begin position="234"/>
        <end position="448"/>
    </location>
</feature>
<feature type="compositionally biased region" description="Low complexity" evidence="1">
    <location>
        <begin position="242"/>
        <end position="258"/>
    </location>
</feature>